<accession>A0A8J2LWA1</accession>
<reference evidence="1" key="1">
    <citation type="submission" date="2021-09" db="EMBL/GenBank/DDBJ databases">
        <authorList>
            <consortium name="Pathogen Informatics"/>
        </authorList>
    </citation>
    <scope>NUCLEOTIDE SEQUENCE</scope>
</reference>
<name>A0A8J2LWA1_9BILA</name>
<gene>
    <name evidence="1" type="ORF">CJOHNSTONI_LOCUS4603</name>
</gene>
<organism evidence="1 2">
    <name type="scientific">Cercopithifilaria johnstoni</name>
    <dbReference type="NCBI Taxonomy" id="2874296"/>
    <lineage>
        <taxon>Eukaryota</taxon>
        <taxon>Metazoa</taxon>
        <taxon>Ecdysozoa</taxon>
        <taxon>Nematoda</taxon>
        <taxon>Chromadorea</taxon>
        <taxon>Rhabditida</taxon>
        <taxon>Spirurina</taxon>
        <taxon>Spiruromorpha</taxon>
        <taxon>Filarioidea</taxon>
        <taxon>Onchocercidae</taxon>
        <taxon>Cercopithifilaria</taxon>
    </lineage>
</organism>
<evidence type="ECO:0000313" key="1">
    <source>
        <dbReference type="EMBL" id="CAG9534470.1"/>
    </source>
</evidence>
<keyword evidence="2" id="KW-1185">Reference proteome</keyword>
<sequence>MRIRMIASYMSFLHCAQLNVLCQSSDIFTFGMLEILLSITSGTERSSLSSSSLRKRLGPPGHIILVP</sequence>
<evidence type="ECO:0000313" key="2">
    <source>
        <dbReference type="Proteomes" id="UP000746747"/>
    </source>
</evidence>
<dbReference type="AlphaFoldDB" id="A0A8J2LWA1"/>
<comment type="caution">
    <text evidence="1">The sequence shown here is derived from an EMBL/GenBank/DDBJ whole genome shotgun (WGS) entry which is preliminary data.</text>
</comment>
<dbReference type="EMBL" id="CAKAEH010001312">
    <property type="protein sequence ID" value="CAG9534470.1"/>
    <property type="molecule type" value="Genomic_DNA"/>
</dbReference>
<proteinExistence type="predicted"/>
<protein>
    <submittedName>
        <fullName evidence="1">Uncharacterized protein</fullName>
    </submittedName>
</protein>
<dbReference type="Proteomes" id="UP000746747">
    <property type="component" value="Unassembled WGS sequence"/>
</dbReference>